<dbReference type="HOGENOM" id="CLU_131573_0_0_12"/>
<evidence type="ECO:0008006" key="5">
    <source>
        <dbReference type="Google" id="ProtNLM"/>
    </source>
</evidence>
<reference evidence="3 4" key="2">
    <citation type="journal article" date="2011" name="ISME J.">
        <title>RNA-seq reveals cooperative metabolic interactions between two termite-gut spirochete species in co-culture.</title>
        <authorList>
            <person name="Rosenthal A.Z."/>
            <person name="Matson E.G."/>
            <person name="Eldar A."/>
            <person name="Leadbetter J.R."/>
        </authorList>
    </citation>
    <scope>NUCLEOTIDE SEQUENCE [LARGE SCALE GENOMIC DNA]</scope>
    <source>
        <strain evidence="4">ATCC BAA-887 / DSM 12427 / ZAS-2</strain>
    </source>
</reference>
<dbReference type="Proteomes" id="UP000009223">
    <property type="component" value="Chromosome"/>
</dbReference>
<dbReference type="EMBL" id="CP001843">
    <property type="protein sequence ID" value="AEF86248.1"/>
    <property type="molecule type" value="Genomic_DNA"/>
</dbReference>
<dbReference type="KEGG" id="tpi:TREPR_0159"/>
<dbReference type="RefSeq" id="WP_015706316.1">
    <property type="nucleotide sequence ID" value="NC_015578.1"/>
</dbReference>
<protein>
    <recommendedName>
        <fullName evidence="5">OB-fold nucleic acid binding domain protein</fullName>
    </recommendedName>
</protein>
<feature type="chain" id="PRO_5003331990" description="OB-fold nucleic acid binding domain protein" evidence="2">
    <location>
        <begin position="21"/>
        <end position="166"/>
    </location>
</feature>
<evidence type="ECO:0000256" key="1">
    <source>
        <dbReference type="SAM" id="MobiDB-lite"/>
    </source>
</evidence>
<dbReference type="eggNOG" id="ENOG5031CWA">
    <property type="taxonomic scope" value="Bacteria"/>
</dbReference>
<dbReference type="STRING" id="545694.TREPR_0159"/>
<feature type="signal peptide" evidence="2">
    <location>
        <begin position="1"/>
        <end position="20"/>
    </location>
</feature>
<name>F5YMG3_TREPZ</name>
<proteinExistence type="predicted"/>
<feature type="region of interest" description="Disordered" evidence="1">
    <location>
        <begin position="124"/>
        <end position="166"/>
    </location>
</feature>
<accession>F5YMG3</accession>
<organism evidence="3 4">
    <name type="scientific">Treponema primitia (strain ATCC BAA-887 / DSM 12427 / ZAS-2)</name>
    <dbReference type="NCBI Taxonomy" id="545694"/>
    <lineage>
        <taxon>Bacteria</taxon>
        <taxon>Pseudomonadati</taxon>
        <taxon>Spirochaetota</taxon>
        <taxon>Spirochaetia</taxon>
        <taxon>Spirochaetales</taxon>
        <taxon>Treponemataceae</taxon>
        <taxon>Treponema</taxon>
    </lineage>
</organism>
<evidence type="ECO:0000256" key="2">
    <source>
        <dbReference type="SAM" id="SignalP"/>
    </source>
</evidence>
<evidence type="ECO:0000313" key="3">
    <source>
        <dbReference type="EMBL" id="AEF86248.1"/>
    </source>
</evidence>
<sequence length="166" mass="18035">MKRMISMLAVMFCLAGTLFAQNQGPRGAGSREAPVTLTVSGTLELINGNIGLKEGDTTYYVFGLDRLIGFVDGLKEGAAVTLEGRAFPAPRQPNFKVLAVSKLSFNGKDYEGLAPFFGEFGPGFGPGTMPQGDTRNWGSSNRRPSTRSRREGWGQPWNRSGPHHRN</sequence>
<keyword evidence="2" id="KW-0732">Signal</keyword>
<evidence type="ECO:0000313" key="4">
    <source>
        <dbReference type="Proteomes" id="UP000009223"/>
    </source>
</evidence>
<keyword evidence="4" id="KW-1185">Reference proteome</keyword>
<reference evidence="4" key="1">
    <citation type="submission" date="2009-12" db="EMBL/GenBank/DDBJ databases">
        <title>Complete sequence of Treponema primitia strain ZAS-2.</title>
        <authorList>
            <person name="Tetu S.G."/>
            <person name="Matson E."/>
            <person name="Ren Q."/>
            <person name="Seshadri R."/>
            <person name="Elbourne L."/>
            <person name="Hassan K.A."/>
            <person name="Durkin A."/>
            <person name="Radune D."/>
            <person name="Mohamoud Y."/>
            <person name="Shay R."/>
            <person name="Jin S."/>
            <person name="Zhang X."/>
            <person name="Lucey K."/>
            <person name="Ballor N.R."/>
            <person name="Ottesen E."/>
            <person name="Rosenthal R."/>
            <person name="Allen A."/>
            <person name="Leadbetter J.R."/>
            <person name="Paulsen I.T."/>
        </authorList>
    </citation>
    <scope>NUCLEOTIDE SEQUENCE [LARGE SCALE GENOMIC DNA]</scope>
    <source>
        <strain evidence="4">ATCC BAA-887 / DSM 12427 / ZAS-2</strain>
    </source>
</reference>
<dbReference type="OrthoDB" id="363132at2"/>
<dbReference type="AlphaFoldDB" id="F5YMG3"/>
<gene>
    <name evidence="3" type="ordered locus">TREPR_0159</name>
</gene>